<evidence type="ECO:0000313" key="3">
    <source>
        <dbReference type="EMBL" id="CCM65282.1"/>
    </source>
</evidence>
<dbReference type="NCBIfam" id="NF005559">
    <property type="entry name" value="PRK07231.1"/>
    <property type="match status" value="1"/>
</dbReference>
<evidence type="ECO:0000313" key="4">
    <source>
        <dbReference type="Proteomes" id="UP000018291"/>
    </source>
</evidence>
<evidence type="ECO:0000256" key="2">
    <source>
        <dbReference type="ARBA" id="ARBA00023002"/>
    </source>
</evidence>
<organism evidence="3 4">
    <name type="scientific">Candidatus Neomicrothrix parvicella RN1</name>
    <dbReference type="NCBI Taxonomy" id="1229780"/>
    <lineage>
        <taxon>Bacteria</taxon>
        <taxon>Bacillati</taxon>
        <taxon>Actinomycetota</taxon>
        <taxon>Acidimicrobiia</taxon>
        <taxon>Acidimicrobiales</taxon>
        <taxon>Microthrixaceae</taxon>
        <taxon>Candidatus Neomicrothrix</taxon>
    </lineage>
</organism>
<dbReference type="Pfam" id="PF13561">
    <property type="entry name" value="adh_short_C2"/>
    <property type="match status" value="1"/>
</dbReference>
<dbReference type="HOGENOM" id="CLU_010194_1_1_11"/>
<name>R4Z7C3_9ACTN</name>
<keyword evidence="4" id="KW-1185">Reference proteome</keyword>
<dbReference type="PRINTS" id="PR00081">
    <property type="entry name" value="GDHRDH"/>
</dbReference>
<dbReference type="EMBL" id="CANL01000061">
    <property type="protein sequence ID" value="CCM65282.1"/>
    <property type="molecule type" value="Genomic_DNA"/>
</dbReference>
<dbReference type="SUPFAM" id="SSF51735">
    <property type="entry name" value="NAD(P)-binding Rossmann-fold domains"/>
    <property type="match status" value="1"/>
</dbReference>
<dbReference type="PANTHER" id="PTHR42760">
    <property type="entry name" value="SHORT-CHAIN DEHYDROGENASES/REDUCTASES FAMILY MEMBER"/>
    <property type="match status" value="1"/>
</dbReference>
<comment type="caution">
    <text evidence="3">The sequence shown here is derived from an EMBL/GenBank/DDBJ whole genome shotgun (WGS) entry which is preliminary data.</text>
</comment>
<proteinExistence type="inferred from homology"/>
<dbReference type="InterPro" id="IPR002347">
    <property type="entry name" value="SDR_fam"/>
</dbReference>
<dbReference type="PROSITE" id="PS00061">
    <property type="entry name" value="ADH_SHORT"/>
    <property type="match status" value="1"/>
</dbReference>
<gene>
    <name evidence="3" type="ORF">BN381_640029</name>
</gene>
<dbReference type="FunFam" id="3.40.50.720:FF:000084">
    <property type="entry name" value="Short-chain dehydrogenase reductase"/>
    <property type="match status" value="1"/>
</dbReference>
<comment type="similarity">
    <text evidence="1">Belongs to the short-chain dehydrogenases/reductases (SDR) family.</text>
</comment>
<sequence>MTAHEPAGDPAPVRSPGELFDLTGQVAIVTGASSGLGRRFGRVLHASGAHVVLAARREDRLVDLAAELNGLPGNARAVAQACDVSDEVATRALVDRAVAEFGTVDVVVNNAGVGDGKRAIDETNDRVRAMLEVNLVGLFTLSRQAATVMLANGEGSIINIASVLGLVASAPVQQAAYCAAKGGVVNLTRQLGAEWGRKGVRVNAIAPGWFHSEMTAETMFDDPAAMDFVLRETPMGRAGEADELDGALLFLASGASRFVTGITLPVDGGWTAR</sequence>
<dbReference type="RefSeq" id="WP_012229858.1">
    <property type="nucleotide sequence ID" value="NZ_HG422565.1"/>
</dbReference>
<dbReference type="eggNOG" id="COG1028">
    <property type="taxonomic scope" value="Bacteria"/>
</dbReference>
<evidence type="ECO:0000256" key="1">
    <source>
        <dbReference type="ARBA" id="ARBA00006484"/>
    </source>
</evidence>
<dbReference type="GO" id="GO:0016616">
    <property type="term" value="F:oxidoreductase activity, acting on the CH-OH group of donors, NAD or NADP as acceptor"/>
    <property type="evidence" value="ECO:0007669"/>
    <property type="project" value="TreeGrafter"/>
</dbReference>
<dbReference type="PRINTS" id="PR00080">
    <property type="entry name" value="SDRFAMILY"/>
</dbReference>
<dbReference type="AlphaFoldDB" id="R4Z7C3"/>
<protein>
    <submittedName>
        <fullName evidence="3">Putative short-chain dehydrogenase/reductase</fullName>
    </submittedName>
</protein>
<keyword evidence="2" id="KW-0560">Oxidoreductase</keyword>
<dbReference type="InterPro" id="IPR020904">
    <property type="entry name" value="Sc_DH/Rdtase_CS"/>
</dbReference>
<dbReference type="InterPro" id="IPR036291">
    <property type="entry name" value="NAD(P)-bd_dom_sf"/>
</dbReference>
<reference evidence="3 4" key="1">
    <citation type="journal article" date="2013" name="ISME J.">
        <title>Metabolic model for the filamentous 'Candidatus Microthrix parvicella' based on genomic and metagenomic analyses.</title>
        <authorList>
            <person name="Jon McIlroy S."/>
            <person name="Kristiansen R."/>
            <person name="Albertsen M."/>
            <person name="Michael Karst S."/>
            <person name="Rossetti S."/>
            <person name="Lund Nielsen J."/>
            <person name="Tandoi V."/>
            <person name="James Seviour R."/>
            <person name="Nielsen P.H."/>
        </authorList>
    </citation>
    <scope>NUCLEOTIDE SEQUENCE [LARGE SCALE GENOMIC DNA]</scope>
    <source>
        <strain evidence="3 4">RN1</strain>
    </source>
</reference>
<dbReference type="OrthoDB" id="517007at2"/>
<dbReference type="Proteomes" id="UP000018291">
    <property type="component" value="Unassembled WGS sequence"/>
</dbReference>
<dbReference type="STRING" id="1229780.BN381_640029"/>
<dbReference type="Gene3D" id="3.40.50.720">
    <property type="entry name" value="NAD(P)-binding Rossmann-like Domain"/>
    <property type="match status" value="1"/>
</dbReference>
<accession>R4Z7C3</accession>